<keyword evidence="5" id="KW-0520">NAD</keyword>
<accession>A0A060T1W5</accession>
<dbReference type="Gene3D" id="3.40.50.10330">
    <property type="entry name" value="Probable inorganic polyphosphate/atp-NAD kinase, domain 1"/>
    <property type="match status" value="1"/>
</dbReference>
<dbReference type="EMBL" id="HG937691">
    <property type="protein sequence ID" value="CDP33166.1"/>
    <property type="molecule type" value="Genomic_DNA"/>
</dbReference>
<evidence type="ECO:0000256" key="2">
    <source>
        <dbReference type="ARBA" id="ARBA00022679"/>
    </source>
</evidence>
<keyword evidence="4" id="KW-0521">NADP</keyword>
<dbReference type="Pfam" id="PF01513">
    <property type="entry name" value="NAD_kinase"/>
    <property type="match status" value="1"/>
</dbReference>
<dbReference type="InterPro" id="IPR017438">
    <property type="entry name" value="ATP-NAD_kinase_N"/>
</dbReference>
<reference evidence="7" key="2">
    <citation type="submission" date="2014-06" db="EMBL/GenBank/DDBJ databases">
        <title>The complete genome of Blastobotrys (Arxula) adeninivorans LS3 - a yeast of biotechnological interest.</title>
        <authorList>
            <person name="Kunze G."/>
            <person name="Gaillardin C."/>
            <person name="Czernicka M."/>
            <person name="Durrens P."/>
            <person name="Martin T."/>
            <person name="Boer E."/>
            <person name="Gabaldon T."/>
            <person name="Cruz J."/>
            <person name="Talla E."/>
            <person name="Marck C."/>
            <person name="Goffeau A."/>
            <person name="Barbe V."/>
            <person name="Baret P."/>
            <person name="Baronian K."/>
            <person name="Beier S."/>
            <person name="Bleykasten C."/>
            <person name="Bode R."/>
            <person name="Casaregola S."/>
            <person name="Despons L."/>
            <person name="Fairhead C."/>
            <person name="Giersberg M."/>
            <person name="Gierski P."/>
            <person name="Hahnel U."/>
            <person name="Hartmann A."/>
            <person name="Jankowska D."/>
            <person name="Jubin C."/>
            <person name="Jung P."/>
            <person name="Lafontaine I."/>
            <person name="Leh-Louis V."/>
            <person name="Lemaire M."/>
            <person name="Marcet-Houben M."/>
            <person name="Mascher M."/>
            <person name="Morel G."/>
            <person name="Richard G.-F."/>
            <person name="Riechen J."/>
            <person name="Sacerdot C."/>
            <person name="Sarkar A."/>
            <person name="Savel G."/>
            <person name="Schacherer J."/>
            <person name="Sherman D."/>
            <person name="Straub M.-L."/>
            <person name="Stein N."/>
            <person name="Thierry A."/>
            <person name="Trautwein-Schult A."/>
            <person name="Westhof E."/>
            <person name="Worch S."/>
            <person name="Dujon B."/>
            <person name="Souciet J.-L."/>
            <person name="Wincker P."/>
            <person name="Scholz U."/>
            <person name="Neuveglise N."/>
        </authorList>
    </citation>
    <scope>NUCLEOTIDE SEQUENCE</scope>
    <source>
        <strain evidence="7">LS3</strain>
    </source>
</reference>
<dbReference type="InterPro" id="IPR016064">
    <property type="entry name" value="NAD/diacylglycerol_kinase_sf"/>
</dbReference>
<dbReference type="GO" id="GO:0006741">
    <property type="term" value="P:NADP+ biosynthetic process"/>
    <property type="evidence" value="ECO:0007669"/>
    <property type="project" value="InterPro"/>
</dbReference>
<evidence type="ECO:0000313" key="7">
    <source>
        <dbReference type="EMBL" id="CDP33166.1"/>
    </source>
</evidence>
<dbReference type="AlphaFoldDB" id="A0A060T1W5"/>
<dbReference type="PhylomeDB" id="A0A060T1W5"/>
<dbReference type="InterPro" id="IPR017437">
    <property type="entry name" value="ATP-NAD_kinase_PpnK-typ_C"/>
</dbReference>
<keyword evidence="2" id="KW-0808">Transferase</keyword>
<feature type="region of interest" description="Disordered" evidence="6">
    <location>
        <begin position="1"/>
        <end position="21"/>
    </location>
</feature>
<dbReference type="Gene3D" id="2.60.200.30">
    <property type="entry name" value="Probable inorganic polyphosphate/atp-NAD kinase, domain 2"/>
    <property type="match status" value="1"/>
</dbReference>
<dbReference type="SUPFAM" id="SSF111331">
    <property type="entry name" value="NAD kinase/diacylglycerol kinase-like"/>
    <property type="match status" value="1"/>
</dbReference>
<dbReference type="PANTHER" id="PTHR20275:SF0">
    <property type="entry name" value="NAD KINASE"/>
    <property type="match status" value="1"/>
</dbReference>
<dbReference type="PANTHER" id="PTHR20275">
    <property type="entry name" value="NAD KINASE"/>
    <property type="match status" value="1"/>
</dbReference>
<reference evidence="7" key="1">
    <citation type="submission" date="2014-02" db="EMBL/GenBank/DDBJ databases">
        <authorList>
            <person name="Genoscope - CEA"/>
        </authorList>
    </citation>
    <scope>NUCLEOTIDE SEQUENCE</scope>
    <source>
        <strain evidence="7">LS3</strain>
    </source>
</reference>
<keyword evidence="3" id="KW-0418">Kinase</keyword>
<dbReference type="GO" id="GO:0003951">
    <property type="term" value="F:NAD+ kinase activity"/>
    <property type="evidence" value="ECO:0007669"/>
    <property type="project" value="InterPro"/>
</dbReference>
<name>A0A060T1W5_BLAAD</name>
<dbReference type="HAMAP" id="MF_00361">
    <property type="entry name" value="NAD_kinase"/>
    <property type="match status" value="1"/>
</dbReference>
<dbReference type="Pfam" id="PF20143">
    <property type="entry name" value="NAD_kinase_C"/>
    <property type="match status" value="1"/>
</dbReference>
<evidence type="ECO:0000256" key="3">
    <source>
        <dbReference type="ARBA" id="ARBA00022777"/>
    </source>
</evidence>
<evidence type="ECO:0000256" key="4">
    <source>
        <dbReference type="ARBA" id="ARBA00022857"/>
    </source>
</evidence>
<comment type="similarity">
    <text evidence="1">Belongs to the NAD kinase family.</text>
</comment>
<dbReference type="GO" id="GO:0019674">
    <property type="term" value="P:NAD+ metabolic process"/>
    <property type="evidence" value="ECO:0007669"/>
    <property type="project" value="InterPro"/>
</dbReference>
<evidence type="ECO:0000256" key="5">
    <source>
        <dbReference type="ARBA" id="ARBA00023027"/>
    </source>
</evidence>
<protein>
    <submittedName>
        <fullName evidence="7">ARAD1A03190p</fullName>
    </submittedName>
</protein>
<dbReference type="InterPro" id="IPR002504">
    <property type="entry name" value="NADK"/>
</dbReference>
<gene>
    <name evidence="7" type="ORF">GNLVRS02_ARAD1A03190g</name>
</gene>
<evidence type="ECO:0000256" key="1">
    <source>
        <dbReference type="ARBA" id="ARBA00010995"/>
    </source>
</evidence>
<evidence type="ECO:0000256" key="6">
    <source>
        <dbReference type="SAM" id="MobiDB-lite"/>
    </source>
</evidence>
<organism evidence="7">
    <name type="scientific">Blastobotrys adeninivorans</name>
    <name type="common">Yeast</name>
    <name type="synonym">Arxula adeninivorans</name>
    <dbReference type="NCBI Taxonomy" id="409370"/>
    <lineage>
        <taxon>Eukaryota</taxon>
        <taxon>Fungi</taxon>
        <taxon>Dikarya</taxon>
        <taxon>Ascomycota</taxon>
        <taxon>Saccharomycotina</taxon>
        <taxon>Dipodascomycetes</taxon>
        <taxon>Dipodascales</taxon>
        <taxon>Trichomonascaceae</taxon>
        <taxon>Blastobotrys</taxon>
    </lineage>
</organism>
<sequence>MSGKPQEAHNSGHGSRHHHVVGKTKCMVHNLLNLNLDKDKKTKSDLPGVAGEQGIASAPEISSPISSSASSVALSSAATSLSTADLNQTISSKDELTNIAMSVRDMAKNLSNLKVKIDIRSVLIVSKMYDHRLIPVTRDLALWLLTNQSNPGGPMTVWVQDALKEKDGFDYAKLVKKYPKEVMDRLKFWYPALCSASPNLFDIVLTLGGDGTVLYTGGLFQQIVPPVLCFSLGSLGFMTQFDFDRREDVINSVLKNGLKCSLRMRFECTIMRAKSVEGKDCMSLSEEIERAEETGQFLSHSLGESHTILNDVVVDRGPNPTITTTELYGDCQFLTSIQADGVVISTPTGSTAYSLSAGGSLVNPDLPAILVSPICPHTLSFRPLVVQDSLVIRVGVPYDARVSAWCSFDGKQRIELGRGDFLSVSVSPYPFPLVQDSTNNKAWFNSLSNTLHWNQRERQRAFT</sequence>
<proteinExistence type="inferred from homology"/>